<dbReference type="Gene3D" id="3.30.450.180">
    <property type="match status" value="1"/>
</dbReference>
<accession>A0AAE4AUH2</accession>
<dbReference type="SUPFAM" id="SSF47413">
    <property type="entry name" value="lambda repressor-like DNA-binding domains"/>
    <property type="match status" value="1"/>
</dbReference>
<evidence type="ECO:0000256" key="1">
    <source>
        <dbReference type="SAM" id="MobiDB-lite"/>
    </source>
</evidence>
<dbReference type="PANTHER" id="PTHR35010">
    <property type="entry name" value="BLL4672 PROTEIN-RELATED"/>
    <property type="match status" value="1"/>
</dbReference>
<evidence type="ECO:0000313" key="3">
    <source>
        <dbReference type="EMBL" id="MDQ0363780.1"/>
    </source>
</evidence>
<dbReference type="GO" id="GO:0003677">
    <property type="term" value="F:DNA binding"/>
    <property type="evidence" value="ECO:0007669"/>
    <property type="project" value="InterPro"/>
</dbReference>
<feature type="compositionally biased region" description="Basic residues" evidence="1">
    <location>
        <begin position="266"/>
        <end position="281"/>
    </location>
</feature>
<dbReference type="PROSITE" id="PS50943">
    <property type="entry name" value="HTH_CROC1"/>
    <property type="match status" value="1"/>
</dbReference>
<dbReference type="SMART" id="SM00530">
    <property type="entry name" value="HTH_XRE"/>
    <property type="match status" value="1"/>
</dbReference>
<dbReference type="InterPro" id="IPR041413">
    <property type="entry name" value="MLTR_LBD"/>
</dbReference>
<feature type="domain" description="HTH cro/C1-type" evidence="2">
    <location>
        <begin position="34"/>
        <end position="81"/>
    </location>
</feature>
<dbReference type="InterPro" id="IPR010982">
    <property type="entry name" value="Lambda_DNA-bd_dom_sf"/>
</dbReference>
<reference evidence="3 4" key="1">
    <citation type="submission" date="2023-07" db="EMBL/GenBank/DDBJ databases">
        <title>Sequencing the genomes of 1000 actinobacteria strains.</title>
        <authorList>
            <person name="Klenk H.-P."/>
        </authorList>
    </citation>
    <scope>NUCLEOTIDE SEQUENCE [LARGE SCALE GENOMIC DNA]</scope>
    <source>
        <strain evidence="3 4">DSM 44709</strain>
    </source>
</reference>
<dbReference type="Gene3D" id="1.10.260.40">
    <property type="entry name" value="lambda repressor-like DNA-binding domains"/>
    <property type="match status" value="1"/>
</dbReference>
<dbReference type="Pfam" id="PF17765">
    <property type="entry name" value="MLTR_LBD"/>
    <property type="match status" value="1"/>
</dbReference>
<evidence type="ECO:0000259" key="2">
    <source>
        <dbReference type="PROSITE" id="PS50943"/>
    </source>
</evidence>
<feature type="region of interest" description="Disordered" evidence="1">
    <location>
        <begin position="186"/>
        <end position="205"/>
    </location>
</feature>
<dbReference type="Pfam" id="PF13560">
    <property type="entry name" value="HTH_31"/>
    <property type="match status" value="1"/>
</dbReference>
<organism evidence="3 4">
    <name type="scientific">Catenuloplanes indicus</name>
    <dbReference type="NCBI Taxonomy" id="137267"/>
    <lineage>
        <taxon>Bacteria</taxon>
        <taxon>Bacillati</taxon>
        <taxon>Actinomycetota</taxon>
        <taxon>Actinomycetes</taxon>
        <taxon>Micromonosporales</taxon>
        <taxon>Micromonosporaceae</taxon>
        <taxon>Catenuloplanes</taxon>
    </lineage>
</organism>
<feature type="compositionally biased region" description="Basic residues" evidence="1">
    <location>
        <begin position="189"/>
        <end position="198"/>
    </location>
</feature>
<dbReference type="Proteomes" id="UP001240236">
    <property type="component" value="Unassembled WGS sequence"/>
</dbReference>
<feature type="compositionally biased region" description="Low complexity" evidence="1">
    <location>
        <begin position="282"/>
        <end position="296"/>
    </location>
</feature>
<dbReference type="PANTHER" id="PTHR35010:SF2">
    <property type="entry name" value="BLL4672 PROTEIN"/>
    <property type="match status" value="1"/>
</dbReference>
<sequence>MDDNALGEFLRHRRERLRPEDVGLPGGGRRRTPGLRREEVATLAALSPDYYSRLEQGRVRTPSAAALAGLARAIRLTGDEQDYLFRLAGQQPPESRSPLAHVDPAMLYLLDELDRTPAQVADELLTVVAQNRAARHLLGVWTGLPGYRSNVTWRWFADPASRDANDPAEHELIGRAYAADLRAGLAHRPGGRSRRSPRRPSCCGTRWSASCTCSAGAAGHPDHADEPAELGGGDAAGRLPGRGDEPAGGGPEGRADPGRAGEVAARRGRGGPLRRRARRAQRPLPVLSGRPGSRAPGPRRRRQKSSSNVTEPVTPTW</sequence>
<protein>
    <submittedName>
        <fullName evidence="3">Transcriptional regulator with XRE-family HTH domain</fullName>
    </submittedName>
</protein>
<proteinExistence type="predicted"/>
<comment type="caution">
    <text evidence="3">The sequence shown here is derived from an EMBL/GenBank/DDBJ whole genome shotgun (WGS) entry which is preliminary data.</text>
</comment>
<dbReference type="CDD" id="cd00093">
    <property type="entry name" value="HTH_XRE"/>
    <property type="match status" value="1"/>
</dbReference>
<dbReference type="RefSeq" id="WP_307234675.1">
    <property type="nucleotide sequence ID" value="NZ_JAUSUZ010000001.1"/>
</dbReference>
<gene>
    <name evidence="3" type="ORF">J2S42_000449</name>
</gene>
<name>A0AAE4AUH2_9ACTN</name>
<feature type="compositionally biased region" description="Polar residues" evidence="1">
    <location>
        <begin position="305"/>
        <end position="317"/>
    </location>
</feature>
<dbReference type="AlphaFoldDB" id="A0AAE4AUH2"/>
<evidence type="ECO:0000313" key="4">
    <source>
        <dbReference type="Proteomes" id="UP001240236"/>
    </source>
</evidence>
<dbReference type="InterPro" id="IPR001387">
    <property type="entry name" value="Cro/C1-type_HTH"/>
</dbReference>
<feature type="region of interest" description="Disordered" evidence="1">
    <location>
        <begin position="214"/>
        <end position="317"/>
    </location>
</feature>
<keyword evidence="4" id="KW-1185">Reference proteome</keyword>
<dbReference type="EMBL" id="JAUSUZ010000001">
    <property type="protein sequence ID" value="MDQ0363780.1"/>
    <property type="molecule type" value="Genomic_DNA"/>
</dbReference>